<dbReference type="PANTHER" id="PTHR11751">
    <property type="entry name" value="ALANINE AMINOTRANSFERASE"/>
    <property type="match status" value="1"/>
</dbReference>
<dbReference type="PANTHER" id="PTHR11751:SF29">
    <property type="entry name" value="ALANINE TRANSAMINASE"/>
    <property type="match status" value="1"/>
</dbReference>
<keyword evidence="4" id="KW-0808">Transferase</keyword>
<comment type="cofactor">
    <cofactor evidence="1">
        <name>pyridoxal 5'-phosphate</name>
        <dbReference type="ChEBI" id="CHEBI:597326"/>
    </cofactor>
</comment>
<dbReference type="RefSeq" id="XP_052741746.1">
    <property type="nucleotide sequence ID" value="XM_052885786.1"/>
</dbReference>
<dbReference type="GO" id="GO:0008483">
    <property type="term" value="F:transaminase activity"/>
    <property type="evidence" value="ECO:0007669"/>
    <property type="project" value="UniProtKB-KW"/>
</dbReference>
<comment type="catalytic activity">
    <reaction evidence="9">
        <text>L-alanine + 2-oxoglutarate = pyruvate + L-glutamate</text>
        <dbReference type="Rhea" id="RHEA:19453"/>
        <dbReference type="ChEBI" id="CHEBI:15361"/>
        <dbReference type="ChEBI" id="CHEBI:16810"/>
        <dbReference type="ChEBI" id="CHEBI:29985"/>
        <dbReference type="ChEBI" id="CHEBI:57972"/>
        <dbReference type="EC" id="2.6.1.2"/>
    </reaction>
</comment>
<evidence type="ECO:0000256" key="1">
    <source>
        <dbReference type="ARBA" id="ARBA00001933"/>
    </source>
</evidence>
<organism evidence="11 12">
    <name type="scientific">Bicyclus anynana</name>
    <name type="common">Squinting bush brown butterfly</name>
    <dbReference type="NCBI Taxonomy" id="110368"/>
    <lineage>
        <taxon>Eukaryota</taxon>
        <taxon>Metazoa</taxon>
        <taxon>Ecdysozoa</taxon>
        <taxon>Arthropoda</taxon>
        <taxon>Hexapoda</taxon>
        <taxon>Insecta</taxon>
        <taxon>Pterygota</taxon>
        <taxon>Neoptera</taxon>
        <taxon>Endopterygota</taxon>
        <taxon>Lepidoptera</taxon>
        <taxon>Glossata</taxon>
        <taxon>Ditrysia</taxon>
        <taxon>Papilionoidea</taxon>
        <taxon>Nymphalidae</taxon>
        <taxon>Satyrinae</taxon>
        <taxon>Satyrini</taxon>
        <taxon>Mycalesina</taxon>
        <taxon>Bicyclus</taxon>
    </lineage>
</organism>
<dbReference type="CDD" id="cd00609">
    <property type="entry name" value="AAT_like"/>
    <property type="match status" value="1"/>
</dbReference>
<protein>
    <recommendedName>
        <fullName evidence="8">alanine transaminase</fullName>
        <ecNumber evidence="8">2.6.1.2</ecNumber>
    </recommendedName>
</protein>
<proteinExistence type="inferred from homology"/>
<dbReference type="GeneID" id="112047496"/>
<evidence type="ECO:0000256" key="2">
    <source>
        <dbReference type="ARBA" id="ARBA00011738"/>
    </source>
</evidence>
<dbReference type="Pfam" id="PF00155">
    <property type="entry name" value="Aminotran_1_2"/>
    <property type="match status" value="1"/>
</dbReference>
<dbReference type="InterPro" id="IPR015422">
    <property type="entry name" value="PyrdxlP-dep_Trfase_small"/>
</dbReference>
<dbReference type="InterPro" id="IPR015421">
    <property type="entry name" value="PyrdxlP-dep_Trfase_major"/>
</dbReference>
<evidence type="ECO:0000259" key="10">
    <source>
        <dbReference type="Pfam" id="PF00155"/>
    </source>
</evidence>
<dbReference type="InterPro" id="IPR045088">
    <property type="entry name" value="ALAT1/2-like"/>
</dbReference>
<sequence length="521" mass="57036">MSSMKMMISRAAASRLLTGATRPADSAERGVTLHRNSFVSVRKMSKALTIDNINPNILKLEYAVRGPLVIRATEIMKELEKGAQKPFKKVIRANIGDAHAMGQKPITFIRQVLACVSLPELIDKGDFPEDVKQRARDLLDACGGGSVGSYSASHGIELIRRHVAEYIARRDGHPCDWNNVCLSSGASTSIKSVLQLFCNDLGGKTSGVMVPIPQYPLYSASLAEYGLQLVSYYLDEASNWGLSVDELERARGAALTAANVRALVVINPGNPTGQVLTRDNIESIIKFAHKHGLFLFADEVYQDNVYAQGSKFYSFKKVMTEMGAPYDELELASFMSVSKGYMGECGLRGGWVELVNVAPDVQANLYKCISAMLCPSVLGQAAVDCVAKPPAPGEPSHALWLREKTAVLDSLKQRAQMIADTFNQMEGFQCNIVQGAMYAFPKITLPPKAIEAANKEGKLPDVFYASRLLEETGISIVPGSGFGQYPGTYHFRTTILPQEPLLREMLDSFKTFHANFSKEFA</sequence>
<keyword evidence="5" id="KW-0663">Pyridoxal phosphate</keyword>
<keyword evidence="3 12" id="KW-0032">Aminotransferase</keyword>
<evidence type="ECO:0000256" key="3">
    <source>
        <dbReference type="ARBA" id="ARBA00022576"/>
    </source>
</evidence>
<gene>
    <name evidence="12" type="primary">LOC112047496</name>
</gene>
<dbReference type="InterPro" id="IPR015424">
    <property type="entry name" value="PyrdxlP-dep_Trfase"/>
</dbReference>
<evidence type="ECO:0000256" key="7">
    <source>
        <dbReference type="ARBA" id="ARBA00025785"/>
    </source>
</evidence>
<dbReference type="SUPFAM" id="SSF53383">
    <property type="entry name" value="PLP-dependent transferases"/>
    <property type="match status" value="1"/>
</dbReference>
<evidence type="ECO:0000256" key="4">
    <source>
        <dbReference type="ARBA" id="ARBA00022679"/>
    </source>
</evidence>
<comment type="pathway">
    <text evidence="6">Amino-acid degradation; L-alanine degradation via transaminase pathway; pyruvate from L-alanine: step 1/1.</text>
</comment>
<reference evidence="12" key="1">
    <citation type="submission" date="2025-08" db="UniProtKB">
        <authorList>
            <consortium name="RefSeq"/>
        </authorList>
    </citation>
    <scope>IDENTIFICATION</scope>
</reference>
<evidence type="ECO:0000256" key="8">
    <source>
        <dbReference type="ARBA" id="ARBA00026106"/>
    </source>
</evidence>
<feature type="domain" description="Aminotransferase class I/classII large" evidence="10">
    <location>
        <begin position="127"/>
        <end position="499"/>
    </location>
</feature>
<dbReference type="Gene3D" id="3.90.1150.10">
    <property type="entry name" value="Aspartate Aminotransferase, domain 1"/>
    <property type="match status" value="1"/>
</dbReference>
<dbReference type="Proteomes" id="UP001652582">
    <property type="component" value="Chromosome 15"/>
</dbReference>
<dbReference type="EC" id="2.6.1.2" evidence="8"/>
<evidence type="ECO:0000256" key="5">
    <source>
        <dbReference type="ARBA" id="ARBA00022898"/>
    </source>
</evidence>
<evidence type="ECO:0000313" key="11">
    <source>
        <dbReference type="Proteomes" id="UP001652582"/>
    </source>
</evidence>
<dbReference type="Gene3D" id="1.10.287.1970">
    <property type="match status" value="1"/>
</dbReference>
<name>A0ABM3LRR6_BICAN</name>
<accession>A0ABM3LRR6</accession>
<dbReference type="Gene3D" id="3.40.640.10">
    <property type="entry name" value="Type I PLP-dependent aspartate aminotransferase-like (Major domain)"/>
    <property type="match status" value="1"/>
</dbReference>
<comment type="subunit">
    <text evidence="2">Homodimer.</text>
</comment>
<keyword evidence="11" id="KW-1185">Reference proteome</keyword>
<comment type="similarity">
    <text evidence="7">Belongs to the class-I pyridoxal-phosphate-dependent aminotransferase family. Alanine aminotransferase subfamily.</text>
</comment>
<evidence type="ECO:0000256" key="9">
    <source>
        <dbReference type="ARBA" id="ARBA00047412"/>
    </source>
</evidence>
<dbReference type="InterPro" id="IPR004839">
    <property type="entry name" value="Aminotransferase_I/II_large"/>
</dbReference>
<evidence type="ECO:0000256" key="6">
    <source>
        <dbReference type="ARBA" id="ARBA00025708"/>
    </source>
</evidence>
<evidence type="ECO:0000313" key="12">
    <source>
        <dbReference type="RefSeq" id="XP_052741746.1"/>
    </source>
</evidence>